<dbReference type="AlphaFoldDB" id="I2E193"/>
<name>I2E193_RHIML</name>
<geneLocation type="plasmid" evidence="1">
    <name>pHRC017</name>
</geneLocation>
<protein>
    <submittedName>
        <fullName evidence="1">MucR family transcriptional regulator</fullName>
    </submittedName>
</protein>
<organism evidence="1">
    <name type="scientific">Rhizobium meliloti</name>
    <name type="common">Ensifer meliloti</name>
    <name type="synonym">Sinorhizobium meliloti</name>
    <dbReference type="NCBI Taxonomy" id="382"/>
    <lineage>
        <taxon>Bacteria</taxon>
        <taxon>Pseudomonadati</taxon>
        <taxon>Pseudomonadota</taxon>
        <taxon>Alphaproteobacteria</taxon>
        <taxon>Hyphomicrobiales</taxon>
        <taxon>Rhizobiaceae</taxon>
        <taxon>Sinorhizobium/Ensifer group</taxon>
        <taxon>Sinorhizobium</taxon>
    </lineage>
</organism>
<accession>I2E193</accession>
<dbReference type="EMBL" id="JQ665880">
    <property type="protein sequence ID" value="AFJ91261.1"/>
    <property type="molecule type" value="Genomic_DNA"/>
</dbReference>
<gene>
    <name evidence="1" type="ORF">pHRC017_0039</name>
</gene>
<keyword evidence="1" id="KW-0614">Plasmid</keyword>
<proteinExistence type="predicted"/>
<reference evidence="1" key="1">
    <citation type="journal article" date="2012" name="Mol. Plant Microbe Interact.">
        <title>Rhizobial plasmids that cause impaired symbiotic nitrogen fixation and enhanced host invasion.</title>
        <authorList>
            <person name="Crook M.B."/>
            <person name="Lindsay D.P."/>
            <person name="Biggs M.B."/>
            <person name="Bentley J.S."/>
            <person name="Price J.C."/>
            <person name="Clement S.C."/>
            <person name="Clement M.J."/>
            <person name="Long S.R."/>
            <person name="Griffitts J.S."/>
        </authorList>
    </citation>
    <scope>NUCLEOTIDE SEQUENCE</scope>
    <source>
        <strain evidence="1">C017</strain>
        <plasmid evidence="1">pHRC017</plasmid>
    </source>
</reference>
<sequence>MVTYPLALGTSRLTYQPKSAELQADLTACRDGDRWEQ</sequence>
<evidence type="ECO:0000313" key="1">
    <source>
        <dbReference type="EMBL" id="AFJ91261.1"/>
    </source>
</evidence>